<feature type="domain" description="Solute-binding protein family 3/N-terminal" evidence="6">
    <location>
        <begin position="48"/>
        <end position="275"/>
    </location>
</feature>
<accession>A0A7X9WSV6</accession>
<organism evidence="7 8">
    <name type="scientific">Sphingobium psychrophilum</name>
    <dbReference type="NCBI Taxonomy" id="2728834"/>
    <lineage>
        <taxon>Bacteria</taxon>
        <taxon>Pseudomonadati</taxon>
        <taxon>Pseudomonadota</taxon>
        <taxon>Alphaproteobacteria</taxon>
        <taxon>Sphingomonadales</taxon>
        <taxon>Sphingomonadaceae</taxon>
        <taxon>Sphingobium</taxon>
    </lineage>
</organism>
<dbReference type="AlphaFoldDB" id="A0A7X9WSV6"/>
<dbReference type="SUPFAM" id="SSF53850">
    <property type="entry name" value="Periplasmic binding protein-like II"/>
    <property type="match status" value="1"/>
</dbReference>
<comment type="function">
    <text evidence="4">Part of a binding-protein-dependent transport system for aliphatic sulfonates. Putative binding protein.</text>
</comment>
<evidence type="ECO:0000256" key="4">
    <source>
        <dbReference type="ARBA" id="ARBA00055538"/>
    </source>
</evidence>
<keyword evidence="8" id="KW-1185">Reference proteome</keyword>
<dbReference type="InterPro" id="IPR010067">
    <property type="entry name" value="ABC_SsuA_sub-bd"/>
</dbReference>
<dbReference type="CDD" id="cd13558">
    <property type="entry name" value="PBP2_SsuA_like_2"/>
    <property type="match status" value="1"/>
</dbReference>
<dbReference type="RefSeq" id="WP_169571134.1">
    <property type="nucleotide sequence ID" value="NZ_JABBFV010000002.1"/>
</dbReference>
<comment type="caution">
    <text evidence="7">The sequence shown here is derived from an EMBL/GenBank/DDBJ whole genome shotgun (WGS) entry which is preliminary data.</text>
</comment>
<evidence type="ECO:0000313" key="7">
    <source>
        <dbReference type="EMBL" id="NML09244.1"/>
    </source>
</evidence>
<reference evidence="7 8" key="1">
    <citation type="submission" date="2020-04" db="EMBL/GenBank/DDBJ databases">
        <title>Sphingobium sp. AR-3-1 isolated from Arctic soil.</title>
        <authorList>
            <person name="Dahal R.H."/>
            <person name="Chaudhary D.K."/>
        </authorList>
    </citation>
    <scope>NUCLEOTIDE SEQUENCE [LARGE SCALE GENOMIC DNA]</scope>
    <source>
        <strain evidence="7 8">AR-3-1</strain>
    </source>
</reference>
<dbReference type="Proteomes" id="UP000519023">
    <property type="component" value="Unassembled WGS sequence"/>
</dbReference>
<protein>
    <recommendedName>
        <fullName evidence="5">Putative aliphatic sulfonates-binding protein</fullName>
    </recommendedName>
</protein>
<evidence type="ECO:0000256" key="2">
    <source>
        <dbReference type="ARBA" id="ARBA00022448"/>
    </source>
</evidence>
<dbReference type="SMART" id="SM00062">
    <property type="entry name" value="PBPb"/>
    <property type="match status" value="1"/>
</dbReference>
<keyword evidence="2" id="KW-0813">Transport</keyword>
<evidence type="ECO:0000256" key="1">
    <source>
        <dbReference type="ARBA" id="ARBA00010742"/>
    </source>
</evidence>
<dbReference type="EMBL" id="JABBFV010000002">
    <property type="protein sequence ID" value="NML09244.1"/>
    <property type="molecule type" value="Genomic_DNA"/>
</dbReference>
<dbReference type="Pfam" id="PF12974">
    <property type="entry name" value="Phosphonate-bd"/>
    <property type="match status" value="1"/>
</dbReference>
<evidence type="ECO:0000313" key="8">
    <source>
        <dbReference type="Proteomes" id="UP000519023"/>
    </source>
</evidence>
<dbReference type="PANTHER" id="PTHR30024">
    <property type="entry name" value="ALIPHATIC SULFONATES-BINDING PROTEIN-RELATED"/>
    <property type="match status" value="1"/>
</dbReference>
<comment type="similarity">
    <text evidence="1">Belongs to the bacterial solute-binding protein SsuA/TauA family.</text>
</comment>
<evidence type="ECO:0000256" key="3">
    <source>
        <dbReference type="ARBA" id="ARBA00022729"/>
    </source>
</evidence>
<dbReference type="InterPro" id="IPR001638">
    <property type="entry name" value="Solute-binding_3/MltF_N"/>
</dbReference>
<gene>
    <name evidence="7" type="ORF">HHL08_03640</name>
</gene>
<dbReference type="FunFam" id="3.40.190.10:FF:000050">
    <property type="entry name" value="Sulfonate ABC transporter substrate-binding protein"/>
    <property type="match status" value="1"/>
</dbReference>
<proteinExistence type="inferred from homology"/>
<evidence type="ECO:0000256" key="5">
    <source>
        <dbReference type="ARBA" id="ARBA00070228"/>
    </source>
</evidence>
<dbReference type="GO" id="GO:0042626">
    <property type="term" value="F:ATPase-coupled transmembrane transporter activity"/>
    <property type="evidence" value="ECO:0007669"/>
    <property type="project" value="InterPro"/>
</dbReference>
<dbReference type="NCBIfam" id="TIGR01728">
    <property type="entry name" value="SsuA_fam"/>
    <property type="match status" value="1"/>
</dbReference>
<dbReference type="GO" id="GO:0016020">
    <property type="term" value="C:membrane"/>
    <property type="evidence" value="ECO:0007669"/>
    <property type="project" value="InterPro"/>
</dbReference>
<keyword evidence="3" id="KW-0732">Signal</keyword>
<dbReference type="Gene3D" id="3.40.190.10">
    <property type="entry name" value="Periplasmic binding protein-like II"/>
    <property type="match status" value="2"/>
</dbReference>
<sequence>MTDLVASHPAGAARRRPRLWFIALLVLALAASALLLLRPGPQASADDVLVIGDQRGGAQALLTASGELKGAPYRIKWALFPAAAPLLEALDAGAIDIGGIGGAPFAFAYASGAHIRAVTAYRPAGTRAGKASAIVVPKDSRIRTLADLRGKRVATIRGSAGQDLVLRLLERAKIDSKTIRWTYLSNGEAKAALATGAIDAWSTWGSYVGIAVLEDGDRIIADGGDLPTGVGFYAANDKAIDAKRAILTDYVTRLARARDWARRHPGDYARVLAKETGIPFDVARFSASANLGNAVPIDAALIAEQGRIFERYHAAGIIPHIPEADKGYDGSFNDAIAGTSVRAGL</sequence>
<evidence type="ECO:0000259" key="6">
    <source>
        <dbReference type="SMART" id="SM00062"/>
    </source>
</evidence>
<name>A0A7X9WSV6_9SPHN</name>
<dbReference type="PANTHER" id="PTHR30024:SF48">
    <property type="entry name" value="ABC TRANSPORTER SUBSTRATE-BINDING PROTEIN"/>
    <property type="match status" value="1"/>
</dbReference>